<dbReference type="Gene3D" id="3.40.630.30">
    <property type="match status" value="2"/>
</dbReference>
<dbReference type="InterPro" id="IPR050644">
    <property type="entry name" value="PG_Glycine_Bridge_Synth"/>
</dbReference>
<dbReference type="PANTHER" id="PTHR36174">
    <property type="entry name" value="LIPID II:GLYCINE GLYCYLTRANSFERASE"/>
    <property type="match status" value="1"/>
</dbReference>
<organism evidence="8 9">
    <name type="scientific">Kribbella sancticallisti</name>
    <dbReference type="NCBI Taxonomy" id="460087"/>
    <lineage>
        <taxon>Bacteria</taxon>
        <taxon>Bacillati</taxon>
        <taxon>Actinomycetota</taxon>
        <taxon>Actinomycetes</taxon>
        <taxon>Propionibacteriales</taxon>
        <taxon>Kribbellaceae</taxon>
        <taxon>Kribbella</taxon>
    </lineage>
</organism>
<dbReference type="PROSITE" id="PS51191">
    <property type="entry name" value="FEMABX"/>
    <property type="match status" value="1"/>
</dbReference>
<dbReference type="PANTHER" id="PTHR36174:SF1">
    <property type="entry name" value="LIPID II:GLYCINE GLYCYLTRANSFERASE"/>
    <property type="match status" value="1"/>
</dbReference>
<evidence type="ECO:0000256" key="1">
    <source>
        <dbReference type="ARBA" id="ARBA00009943"/>
    </source>
</evidence>
<evidence type="ECO:0000256" key="4">
    <source>
        <dbReference type="ARBA" id="ARBA00022984"/>
    </source>
</evidence>
<dbReference type="RefSeq" id="WP_020385385.1">
    <property type="nucleotide sequence ID" value="NZ_BAAAOS010000054.1"/>
</dbReference>
<dbReference type="InterPro" id="IPR003447">
    <property type="entry name" value="FEMABX"/>
</dbReference>
<evidence type="ECO:0000256" key="7">
    <source>
        <dbReference type="SAM" id="MobiDB-lite"/>
    </source>
</evidence>
<keyword evidence="4" id="KW-0573">Peptidoglycan synthesis</keyword>
<keyword evidence="5" id="KW-0012">Acyltransferase</keyword>
<feature type="compositionally biased region" description="Basic residues" evidence="7">
    <location>
        <begin position="1"/>
        <end position="11"/>
    </location>
</feature>
<evidence type="ECO:0000313" key="9">
    <source>
        <dbReference type="Proteomes" id="UP001500393"/>
    </source>
</evidence>
<evidence type="ECO:0000256" key="2">
    <source>
        <dbReference type="ARBA" id="ARBA00022679"/>
    </source>
</evidence>
<comment type="caution">
    <text evidence="8">The sequence shown here is derived from an EMBL/GenBank/DDBJ whole genome shotgun (WGS) entry which is preliminary data.</text>
</comment>
<evidence type="ECO:0000256" key="5">
    <source>
        <dbReference type="ARBA" id="ARBA00023315"/>
    </source>
</evidence>
<protein>
    <submittedName>
        <fullName evidence="8">Peptidoglycan bridge formation glycyltransferase FemY</fullName>
    </submittedName>
</protein>
<proteinExistence type="inferred from homology"/>
<evidence type="ECO:0000313" key="8">
    <source>
        <dbReference type="EMBL" id="GAA1605057.1"/>
    </source>
</evidence>
<dbReference type="EMBL" id="BAAAOS010000054">
    <property type="protein sequence ID" value="GAA1605057.1"/>
    <property type="molecule type" value="Genomic_DNA"/>
</dbReference>
<gene>
    <name evidence="8" type="primary">femY_2</name>
    <name evidence="8" type="ORF">GCM10009789_68770</name>
</gene>
<dbReference type="SUPFAM" id="SSF55729">
    <property type="entry name" value="Acyl-CoA N-acyltransferases (Nat)"/>
    <property type="match status" value="2"/>
</dbReference>
<feature type="region of interest" description="Disordered" evidence="7">
    <location>
        <begin position="1"/>
        <end position="23"/>
    </location>
</feature>
<sequence length="396" mass="44982">MASHISHRLSSRHFSPQPRPKQDPFEVLTITPELHADYILTLPSASFLQCPSWAQVKPGWQSETIGWADGTGSLVGSALVLYRTVRATGHQFAYLPEGPLIDWSDDNLSRWLDPLVAHLRKRRVFAVRMGPAVDLHRWNAPTLKSALRSDEVLDLSDVPPDEVNKTGAAAAQQLRSLGWRNDGRLTRTSVQPAVIFELPLADRSLDDIWRGFSQQWRRSIRRAERERVQVSIGNDEDLPAFYALLKVTQERDGFDLGRSLGYYQRQYDALRAEHPRRMALYLARHSGETLAAHTMNVVGDRAWYHLGASASHRRELCPSHAVQWQMIRDAHSAGCVIYDMRGFNTTLDATDRRSGLLRWKVGTGGRAVELLGEWDYPLNRSLYHAFNLYLASRRLA</sequence>
<name>A0ABN2EFQ6_9ACTN</name>
<comment type="similarity">
    <text evidence="1">Belongs to the FemABX family.</text>
</comment>
<accession>A0ABN2EFQ6</accession>
<keyword evidence="2" id="KW-0808">Transferase</keyword>
<reference evidence="8 9" key="1">
    <citation type="journal article" date="2019" name="Int. J. Syst. Evol. Microbiol.">
        <title>The Global Catalogue of Microorganisms (GCM) 10K type strain sequencing project: providing services to taxonomists for standard genome sequencing and annotation.</title>
        <authorList>
            <consortium name="The Broad Institute Genomics Platform"/>
            <consortium name="The Broad Institute Genome Sequencing Center for Infectious Disease"/>
            <person name="Wu L."/>
            <person name="Ma J."/>
        </authorList>
    </citation>
    <scope>NUCLEOTIDE SEQUENCE [LARGE SCALE GENOMIC DNA]</scope>
    <source>
        <strain evidence="8 9">JCM 14969</strain>
    </source>
</reference>
<evidence type="ECO:0000256" key="3">
    <source>
        <dbReference type="ARBA" id="ARBA00022960"/>
    </source>
</evidence>
<dbReference type="InterPro" id="IPR016181">
    <property type="entry name" value="Acyl_CoA_acyltransferase"/>
</dbReference>
<dbReference type="Proteomes" id="UP001500393">
    <property type="component" value="Unassembled WGS sequence"/>
</dbReference>
<dbReference type="Pfam" id="PF02388">
    <property type="entry name" value="FemAB"/>
    <property type="match status" value="2"/>
</dbReference>
<keyword evidence="9" id="KW-1185">Reference proteome</keyword>
<keyword evidence="6" id="KW-0961">Cell wall biogenesis/degradation</keyword>
<keyword evidence="3" id="KW-0133">Cell shape</keyword>
<evidence type="ECO:0000256" key="6">
    <source>
        <dbReference type="ARBA" id="ARBA00023316"/>
    </source>
</evidence>